<accession>B4Q4E9</accession>
<name>B4Q4E9_DROSI</name>
<sequence length="161" mass="18922">MPTEEIPKELDLCDDQENVERDVRNPLVDSIVDEIVERDFRNPLVDSNVDENVERDVRNPLVDSNVDEKFERDVRNPLVDSNVDKNVERDVRNPLVDANLNSRFKLLKRNLDETERELQKEKTQKRKYYTSADNTKLWKYAQNNEDDLSSGTNDDEQDGRV</sequence>
<evidence type="ECO:0000313" key="3">
    <source>
        <dbReference type="Proteomes" id="UP000000304"/>
    </source>
</evidence>
<reference evidence="2 3" key="1">
    <citation type="journal article" date="2007" name="Nature">
        <title>Evolution of genes and genomes on the Drosophila phylogeny.</title>
        <authorList>
            <consortium name="Drosophila 12 Genomes Consortium"/>
            <person name="Clark A.G."/>
            <person name="Eisen M.B."/>
            <person name="Smith D.R."/>
            <person name="Bergman C.M."/>
            <person name="Oliver B."/>
            <person name="Markow T.A."/>
            <person name="Kaufman T.C."/>
            <person name="Kellis M."/>
            <person name="Gelbart W."/>
            <person name="Iyer V.N."/>
            <person name="Pollard D.A."/>
            <person name="Sackton T.B."/>
            <person name="Larracuente A.M."/>
            <person name="Singh N.D."/>
            <person name="Abad J.P."/>
            <person name="Abt D.N."/>
            <person name="Adryan B."/>
            <person name="Aguade M."/>
            <person name="Akashi H."/>
            <person name="Anderson W.W."/>
            <person name="Aquadro C.F."/>
            <person name="Ardell D.H."/>
            <person name="Arguello R."/>
            <person name="Artieri C.G."/>
            <person name="Barbash D.A."/>
            <person name="Barker D."/>
            <person name="Barsanti P."/>
            <person name="Batterham P."/>
            <person name="Batzoglou S."/>
            <person name="Begun D."/>
            <person name="Bhutkar A."/>
            <person name="Blanco E."/>
            <person name="Bosak S.A."/>
            <person name="Bradley R.K."/>
            <person name="Brand A.D."/>
            <person name="Brent M.R."/>
            <person name="Brooks A.N."/>
            <person name="Brown R.H."/>
            <person name="Butlin R.K."/>
            <person name="Caggese C."/>
            <person name="Calvi B.R."/>
            <person name="Bernardo de Carvalho A."/>
            <person name="Caspi A."/>
            <person name="Castrezana S."/>
            <person name="Celniker S.E."/>
            <person name="Chang J.L."/>
            <person name="Chapple C."/>
            <person name="Chatterji S."/>
            <person name="Chinwalla A."/>
            <person name="Civetta A."/>
            <person name="Clifton S.W."/>
            <person name="Comeron J.M."/>
            <person name="Costello J.C."/>
            <person name="Coyne J.A."/>
            <person name="Daub J."/>
            <person name="David R.G."/>
            <person name="Delcher A.L."/>
            <person name="Delehaunty K."/>
            <person name="Do C.B."/>
            <person name="Ebling H."/>
            <person name="Edwards K."/>
            <person name="Eickbush T."/>
            <person name="Evans J.D."/>
            <person name="Filipski A."/>
            <person name="Findeiss S."/>
            <person name="Freyhult E."/>
            <person name="Fulton L."/>
            <person name="Fulton R."/>
            <person name="Garcia A.C."/>
            <person name="Gardiner A."/>
            <person name="Garfield D.A."/>
            <person name="Garvin B.E."/>
            <person name="Gibson G."/>
            <person name="Gilbert D."/>
            <person name="Gnerre S."/>
            <person name="Godfrey J."/>
            <person name="Good R."/>
            <person name="Gotea V."/>
            <person name="Gravely B."/>
            <person name="Greenberg A.J."/>
            <person name="Griffiths-Jones S."/>
            <person name="Gross S."/>
            <person name="Guigo R."/>
            <person name="Gustafson E.A."/>
            <person name="Haerty W."/>
            <person name="Hahn M.W."/>
            <person name="Halligan D.L."/>
            <person name="Halpern A.L."/>
            <person name="Halter G.M."/>
            <person name="Han M.V."/>
            <person name="Heger A."/>
            <person name="Hillier L."/>
            <person name="Hinrichs A.S."/>
            <person name="Holmes I."/>
            <person name="Hoskins R.A."/>
            <person name="Hubisz M.J."/>
            <person name="Hultmark D."/>
            <person name="Huntley M.A."/>
            <person name="Jaffe D.B."/>
            <person name="Jagadeeshan S."/>
            <person name="Jeck W.R."/>
            <person name="Johnson J."/>
            <person name="Jones C.D."/>
            <person name="Jordan W.C."/>
            <person name="Karpen G.H."/>
            <person name="Kataoka E."/>
            <person name="Keightley P.D."/>
            <person name="Kheradpour P."/>
            <person name="Kirkness E.F."/>
            <person name="Koerich L.B."/>
            <person name="Kristiansen K."/>
            <person name="Kudrna D."/>
            <person name="Kulathinal R.J."/>
            <person name="Kumar S."/>
            <person name="Kwok R."/>
            <person name="Lander E."/>
            <person name="Langley C.H."/>
            <person name="Lapoint R."/>
            <person name="Lazzaro B.P."/>
            <person name="Lee S.J."/>
            <person name="Levesque L."/>
            <person name="Li R."/>
            <person name="Lin C.F."/>
            <person name="Lin M.F."/>
            <person name="Lindblad-Toh K."/>
            <person name="Llopart A."/>
            <person name="Long M."/>
            <person name="Low L."/>
            <person name="Lozovsky E."/>
            <person name="Lu J."/>
            <person name="Luo M."/>
            <person name="Machado C.A."/>
            <person name="Makalowski W."/>
            <person name="Marzo M."/>
            <person name="Matsuda M."/>
            <person name="Matzkin L."/>
            <person name="McAllister B."/>
            <person name="McBride C.S."/>
            <person name="McKernan B."/>
            <person name="McKernan K."/>
            <person name="Mendez-Lago M."/>
            <person name="Minx P."/>
            <person name="Mollenhauer M.U."/>
            <person name="Montooth K."/>
            <person name="Mount S.M."/>
            <person name="Mu X."/>
            <person name="Myers E."/>
            <person name="Negre B."/>
            <person name="Newfeld S."/>
            <person name="Nielsen R."/>
            <person name="Noor M.A."/>
            <person name="O'Grady P."/>
            <person name="Pachter L."/>
            <person name="Papaceit M."/>
            <person name="Parisi M.J."/>
            <person name="Parisi M."/>
            <person name="Parts L."/>
            <person name="Pedersen J.S."/>
            <person name="Pesole G."/>
            <person name="Phillippy A.M."/>
            <person name="Ponting C.P."/>
            <person name="Pop M."/>
            <person name="Porcelli D."/>
            <person name="Powell J.R."/>
            <person name="Prohaska S."/>
            <person name="Pruitt K."/>
            <person name="Puig M."/>
            <person name="Quesneville H."/>
            <person name="Ram K.R."/>
            <person name="Rand D."/>
            <person name="Rasmussen M.D."/>
            <person name="Reed L.K."/>
            <person name="Reenan R."/>
            <person name="Reily A."/>
            <person name="Remington K.A."/>
            <person name="Rieger T.T."/>
            <person name="Ritchie M.G."/>
            <person name="Robin C."/>
            <person name="Rogers Y.H."/>
            <person name="Rohde C."/>
            <person name="Rozas J."/>
            <person name="Rubenfield M.J."/>
            <person name="Ruiz A."/>
            <person name="Russo S."/>
            <person name="Salzberg S.L."/>
            <person name="Sanchez-Gracia A."/>
            <person name="Saranga D.J."/>
            <person name="Sato H."/>
            <person name="Schaeffer S.W."/>
            <person name="Schatz M.C."/>
            <person name="Schlenke T."/>
            <person name="Schwartz R."/>
            <person name="Segarra C."/>
            <person name="Singh R.S."/>
            <person name="Sirot L."/>
            <person name="Sirota M."/>
            <person name="Sisneros N.B."/>
            <person name="Smith C.D."/>
            <person name="Smith T.F."/>
            <person name="Spieth J."/>
            <person name="Stage D.E."/>
            <person name="Stark A."/>
            <person name="Stephan W."/>
            <person name="Strausberg R.L."/>
            <person name="Strempel S."/>
            <person name="Sturgill D."/>
            <person name="Sutton G."/>
            <person name="Sutton G.G."/>
            <person name="Tao W."/>
            <person name="Teichmann S."/>
            <person name="Tobari Y.N."/>
            <person name="Tomimura Y."/>
            <person name="Tsolas J.M."/>
            <person name="Valente V.L."/>
            <person name="Venter E."/>
            <person name="Venter J.C."/>
            <person name="Vicario S."/>
            <person name="Vieira F.G."/>
            <person name="Vilella A.J."/>
            <person name="Villasante A."/>
            <person name="Walenz B."/>
            <person name="Wang J."/>
            <person name="Wasserman M."/>
            <person name="Watts T."/>
            <person name="Wilson D."/>
            <person name="Wilson R.K."/>
            <person name="Wing R.A."/>
            <person name="Wolfner M.F."/>
            <person name="Wong A."/>
            <person name="Wong G.K."/>
            <person name="Wu C.I."/>
            <person name="Wu G."/>
            <person name="Yamamoto D."/>
            <person name="Yang H.P."/>
            <person name="Yang S.P."/>
            <person name="Yorke J.A."/>
            <person name="Yoshida K."/>
            <person name="Zdobnov E."/>
            <person name="Zhang P."/>
            <person name="Zhang Y."/>
            <person name="Zimin A.V."/>
            <person name="Baldwin J."/>
            <person name="Abdouelleil A."/>
            <person name="Abdulkadir J."/>
            <person name="Abebe A."/>
            <person name="Abera B."/>
            <person name="Abreu J."/>
            <person name="Acer S.C."/>
            <person name="Aftuck L."/>
            <person name="Alexander A."/>
            <person name="An P."/>
            <person name="Anderson E."/>
            <person name="Anderson S."/>
            <person name="Arachi H."/>
            <person name="Azer M."/>
            <person name="Bachantsang P."/>
            <person name="Barry A."/>
            <person name="Bayul T."/>
            <person name="Berlin A."/>
            <person name="Bessette D."/>
            <person name="Bloom T."/>
            <person name="Blye J."/>
            <person name="Boguslavskiy L."/>
            <person name="Bonnet C."/>
            <person name="Boukhgalter B."/>
            <person name="Bourzgui I."/>
            <person name="Brown A."/>
            <person name="Cahill P."/>
            <person name="Channer S."/>
            <person name="Cheshatsang Y."/>
            <person name="Chuda L."/>
            <person name="Citroen M."/>
            <person name="Collymore A."/>
            <person name="Cooke P."/>
            <person name="Costello M."/>
            <person name="D'Aco K."/>
            <person name="Daza R."/>
            <person name="De Haan G."/>
            <person name="DeGray S."/>
            <person name="DeMaso C."/>
            <person name="Dhargay N."/>
            <person name="Dooley K."/>
            <person name="Dooley E."/>
            <person name="Doricent M."/>
            <person name="Dorje P."/>
            <person name="Dorjee K."/>
            <person name="Dupes A."/>
            <person name="Elong R."/>
            <person name="Falk J."/>
            <person name="Farina A."/>
            <person name="Faro S."/>
            <person name="Ferguson D."/>
            <person name="Fisher S."/>
            <person name="Foley C.D."/>
            <person name="Franke A."/>
            <person name="Friedrich D."/>
            <person name="Gadbois L."/>
            <person name="Gearin G."/>
            <person name="Gearin C.R."/>
            <person name="Giannoukos G."/>
            <person name="Goode T."/>
            <person name="Graham J."/>
            <person name="Grandbois E."/>
            <person name="Grewal S."/>
            <person name="Gyaltsen K."/>
            <person name="Hafez N."/>
            <person name="Hagos B."/>
            <person name="Hall J."/>
            <person name="Henson C."/>
            <person name="Hollinger A."/>
            <person name="Honan T."/>
            <person name="Huard M.D."/>
            <person name="Hughes L."/>
            <person name="Hurhula B."/>
            <person name="Husby M.E."/>
            <person name="Kamat A."/>
            <person name="Kanga B."/>
            <person name="Kashin S."/>
            <person name="Khazanovich D."/>
            <person name="Kisner P."/>
            <person name="Lance K."/>
            <person name="Lara M."/>
            <person name="Lee W."/>
            <person name="Lennon N."/>
            <person name="Letendre F."/>
            <person name="LeVine R."/>
            <person name="Lipovsky A."/>
            <person name="Liu X."/>
            <person name="Liu J."/>
            <person name="Liu S."/>
            <person name="Lokyitsang T."/>
            <person name="Lokyitsang Y."/>
            <person name="Lubonja R."/>
            <person name="Lui A."/>
            <person name="MacDonald P."/>
            <person name="Magnisalis V."/>
            <person name="Maru K."/>
            <person name="Matthews C."/>
            <person name="McCusker W."/>
            <person name="McDonough S."/>
            <person name="Mehta T."/>
            <person name="Meldrim J."/>
            <person name="Meneus L."/>
            <person name="Mihai O."/>
            <person name="Mihalev A."/>
            <person name="Mihova T."/>
            <person name="Mittelman R."/>
            <person name="Mlenga V."/>
            <person name="Montmayeur A."/>
            <person name="Mulrain L."/>
            <person name="Navidi A."/>
            <person name="Naylor J."/>
            <person name="Negash T."/>
            <person name="Nguyen T."/>
            <person name="Nguyen N."/>
            <person name="Nicol R."/>
            <person name="Norbu C."/>
            <person name="Norbu N."/>
            <person name="Novod N."/>
            <person name="O'Neill B."/>
            <person name="Osman S."/>
            <person name="Markiewicz E."/>
            <person name="Oyono O.L."/>
            <person name="Patti C."/>
            <person name="Phunkhang P."/>
            <person name="Pierre F."/>
            <person name="Priest M."/>
            <person name="Raghuraman S."/>
            <person name="Rege F."/>
            <person name="Reyes R."/>
            <person name="Rise C."/>
            <person name="Rogov P."/>
            <person name="Ross K."/>
            <person name="Ryan E."/>
            <person name="Settipalli S."/>
            <person name="Shea T."/>
            <person name="Sherpa N."/>
            <person name="Shi L."/>
            <person name="Shih D."/>
            <person name="Sparrow T."/>
            <person name="Spaulding J."/>
            <person name="Stalker J."/>
            <person name="Stange-Thomann N."/>
            <person name="Stavropoulos S."/>
            <person name="Stone C."/>
            <person name="Strader C."/>
            <person name="Tesfaye S."/>
            <person name="Thomson T."/>
            <person name="Thoulutsang Y."/>
            <person name="Thoulutsang D."/>
            <person name="Topham K."/>
            <person name="Topping I."/>
            <person name="Tsamla T."/>
            <person name="Vassiliev H."/>
            <person name="Vo A."/>
            <person name="Wangchuk T."/>
            <person name="Wangdi T."/>
            <person name="Weiand M."/>
            <person name="Wilkinson J."/>
            <person name="Wilson A."/>
            <person name="Yadav S."/>
            <person name="Young G."/>
            <person name="Yu Q."/>
            <person name="Zembek L."/>
            <person name="Zhong D."/>
            <person name="Zimmer A."/>
            <person name="Zwirko Z."/>
            <person name="Jaffe D.B."/>
            <person name="Alvarez P."/>
            <person name="Brockman W."/>
            <person name="Butler J."/>
            <person name="Chin C."/>
            <person name="Gnerre S."/>
            <person name="Grabherr M."/>
            <person name="Kleber M."/>
            <person name="Mauceli E."/>
            <person name="MacCallum I."/>
        </authorList>
    </citation>
    <scope>NUCLEOTIDE SEQUENCE [LARGE SCALE GENOMIC DNA]</scope>
    <source>
        <strain evidence="3">white501</strain>
    </source>
</reference>
<feature type="region of interest" description="Disordered" evidence="1">
    <location>
        <begin position="117"/>
        <end position="161"/>
    </location>
</feature>
<evidence type="ECO:0000313" key="2">
    <source>
        <dbReference type="EMBL" id="EDX05746.1"/>
    </source>
</evidence>
<keyword evidence="3" id="KW-1185">Reference proteome</keyword>
<protein>
    <submittedName>
        <fullName evidence="2">GD24327</fullName>
    </submittedName>
</protein>
<dbReference type="Proteomes" id="UP000000304">
    <property type="component" value="Chromosome 2L"/>
</dbReference>
<organism evidence="2 3">
    <name type="scientific">Drosophila simulans</name>
    <name type="common">Fruit fly</name>
    <dbReference type="NCBI Taxonomy" id="7240"/>
    <lineage>
        <taxon>Eukaryota</taxon>
        <taxon>Metazoa</taxon>
        <taxon>Ecdysozoa</taxon>
        <taxon>Arthropoda</taxon>
        <taxon>Hexapoda</taxon>
        <taxon>Insecta</taxon>
        <taxon>Pterygota</taxon>
        <taxon>Neoptera</taxon>
        <taxon>Endopterygota</taxon>
        <taxon>Diptera</taxon>
        <taxon>Brachycera</taxon>
        <taxon>Muscomorpha</taxon>
        <taxon>Ephydroidea</taxon>
        <taxon>Drosophilidae</taxon>
        <taxon>Drosophila</taxon>
        <taxon>Sophophora</taxon>
    </lineage>
</organism>
<dbReference type="EMBL" id="CM000361">
    <property type="protein sequence ID" value="EDX05746.1"/>
    <property type="molecule type" value="Genomic_DNA"/>
</dbReference>
<evidence type="ECO:0000256" key="1">
    <source>
        <dbReference type="SAM" id="MobiDB-lite"/>
    </source>
</evidence>
<dbReference type="AlphaFoldDB" id="B4Q4E9"/>
<dbReference type="HOGENOM" id="CLU_1645512_0_0_1"/>
<proteinExistence type="predicted"/>
<feature type="compositionally biased region" description="Acidic residues" evidence="1">
    <location>
        <begin position="144"/>
        <end position="161"/>
    </location>
</feature>
<gene>
    <name evidence="2" type="primary">Dsim\GD24327</name>
    <name evidence="2" type="ORF">Dsim_GD24327</name>
</gene>
<dbReference type="STRING" id="7240.B4Q4E9"/>